<proteinExistence type="predicted"/>
<name>A0A059F7C3_9PROT</name>
<dbReference type="EMBL" id="ARYI01000025">
    <property type="protein sequence ID" value="KCZ84013.1"/>
    <property type="molecule type" value="Genomic_DNA"/>
</dbReference>
<gene>
    <name evidence="2" type="ORF">HHI_17488</name>
</gene>
<sequence>MSHFNRLRAHPVFASYFKAVHPLFWWFLFRELCKLPGRLDALGRGDALISITWWGRIDIHYVAGTEPAGYGLISPTRKPWSDPC</sequence>
<keyword evidence="1" id="KW-1133">Transmembrane helix</keyword>
<feature type="transmembrane region" description="Helical" evidence="1">
    <location>
        <begin position="12"/>
        <end position="29"/>
    </location>
</feature>
<keyword evidence="1" id="KW-0472">Membrane</keyword>
<organism evidence="2 3">
    <name type="scientific">Hyphomonas hirschiana VP5</name>
    <dbReference type="NCBI Taxonomy" id="1280951"/>
    <lineage>
        <taxon>Bacteria</taxon>
        <taxon>Pseudomonadati</taxon>
        <taxon>Pseudomonadota</taxon>
        <taxon>Alphaproteobacteria</taxon>
        <taxon>Hyphomonadales</taxon>
        <taxon>Hyphomonadaceae</taxon>
        <taxon>Hyphomonas</taxon>
    </lineage>
</organism>
<keyword evidence="3" id="KW-1185">Reference proteome</keyword>
<dbReference type="AlphaFoldDB" id="A0A059F7C3"/>
<accession>A0A059F7C3</accession>
<protein>
    <submittedName>
        <fullName evidence="2">Uncharacterized protein</fullName>
    </submittedName>
</protein>
<dbReference type="OrthoDB" id="7620499at2"/>
<evidence type="ECO:0000313" key="3">
    <source>
        <dbReference type="Proteomes" id="UP000025061"/>
    </source>
</evidence>
<dbReference type="Proteomes" id="UP000025061">
    <property type="component" value="Unassembled WGS sequence"/>
</dbReference>
<evidence type="ECO:0000256" key="1">
    <source>
        <dbReference type="SAM" id="Phobius"/>
    </source>
</evidence>
<dbReference type="RefSeq" id="WP_011647017.1">
    <property type="nucleotide sequence ID" value="NZ_ARYI01000025.1"/>
</dbReference>
<keyword evidence="1" id="KW-0812">Transmembrane</keyword>
<comment type="caution">
    <text evidence="2">The sequence shown here is derived from an EMBL/GenBank/DDBJ whole genome shotgun (WGS) entry which is preliminary data.</text>
</comment>
<evidence type="ECO:0000313" key="2">
    <source>
        <dbReference type="EMBL" id="KCZ84013.1"/>
    </source>
</evidence>
<dbReference type="PATRIC" id="fig|1280951.3.peg.3521"/>
<reference evidence="2 3" key="1">
    <citation type="submission" date="2013-04" db="EMBL/GenBank/DDBJ databases">
        <title>Hyphomonas hirschiana VP5 Genome Sequencing.</title>
        <authorList>
            <person name="Lai Q."/>
            <person name="Shao Z."/>
        </authorList>
    </citation>
    <scope>NUCLEOTIDE SEQUENCE [LARGE SCALE GENOMIC DNA]</scope>
    <source>
        <strain evidence="2 3">VP5</strain>
    </source>
</reference>